<proteinExistence type="predicted"/>
<feature type="region of interest" description="Disordered" evidence="1">
    <location>
        <begin position="659"/>
        <end position="754"/>
    </location>
</feature>
<feature type="compositionally biased region" description="Polar residues" evidence="1">
    <location>
        <begin position="462"/>
        <end position="475"/>
    </location>
</feature>
<evidence type="ECO:0000313" key="4">
    <source>
        <dbReference type="Proteomes" id="UP000001261"/>
    </source>
</evidence>
<feature type="compositionally biased region" description="Polar residues" evidence="1">
    <location>
        <begin position="852"/>
        <end position="864"/>
    </location>
</feature>
<feature type="region of interest" description="Disordered" evidence="1">
    <location>
        <begin position="369"/>
        <end position="393"/>
    </location>
</feature>
<dbReference type="OMA" id="QSYKCKW"/>
<feature type="region of interest" description="Disordered" evidence="1">
    <location>
        <begin position="1038"/>
        <end position="1064"/>
    </location>
</feature>
<feature type="compositionally biased region" description="Pro residues" evidence="1">
    <location>
        <begin position="1231"/>
        <end position="1240"/>
    </location>
</feature>
<feature type="region of interest" description="Disordered" evidence="1">
    <location>
        <begin position="448"/>
        <end position="559"/>
    </location>
</feature>
<feature type="region of interest" description="Disordered" evidence="1">
    <location>
        <begin position="995"/>
        <end position="1020"/>
    </location>
</feature>
<feature type="compositionally biased region" description="Polar residues" evidence="1">
    <location>
        <begin position="667"/>
        <end position="682"/>
    </location>
</feature>
<feature type="compositionally biased region" description="Polar residues" evidence="1">
    <location>
        <begin position="199"/>
        <end position="212"/>
    </location>
</feature>
<feature type="region of interest" description="Disordered" evidence="1">
    <location>
        <begin position="242"/>
        <end position="357"/>
    </location>
</feature>
<reference evidence="4" key="1">
    <citation type="journal article" date="2009" name="Genome Res.">
        <title>Comparative genomic analyses of the human fungal pathogens Coccidioides and their relatives.</title>
        <authorList>
            <person name="Sharpton T.J."/>
            <person name="Stajich J.E."/>
            <person name="Rounsley S.D."/>
            <person name="Gardner M.J."/>
            <person name="Wortman J.R."/>
            <person name="Jordar V.S."/>
            <person name="Maiti R."/>
            <person name="Kodira C.D."/>
            <person name="Neafsey D.E."/>
            <person name="Zeng Q."/>
            <person name="Hung C.-Y."/>
            <person name="McMahan C."/>
            <person name="Muszewska A."/>
            <person name="Grynberg M."/>
            <person name="Mandel M.A."/>
            <person name="Kellner E.M."/>
            <person name="Barker B.M."/>
            <person name="Galgiani J.N."/>
            <person name="Orbach M.J."/>
            <person name="Kirkland T.N."/>
            <person name="Cole G.T."/>
            <person name="Henn M.R."/>
            <person name="Birren B.W."/>
            <person name="Taylor J.W."/>
        </authorList>
    </citation>
    <scope>NUCLEOTIDE SEQUENCE [LARGE SCALE GENOMIC DNA]</scope>
    <source>
        <strain evidence="4">RS</strain>
    </source>
</reference>
<feature type="compositionally biased region" description="Polar residues" evidence="1">
    <location>
        <begin position="704"/>
        <end position="737"/>
    </location>
</feature>
<feature type="compositionally biased region" description="Low complexity" evidence="1">
    <location>
        <begin position="178"/>
        <end position="193"/>
    </location>
</feature>
<dbReference type="OrthoDB" id="5424797at2759"/>
<protein>
    <recommendedName>
        <fullName evidence="2">C2H2-type domain-containing protein</fullName>
    </recommendedName>
</protein>
<keyword evidence="4" id="KW-1185">Reference proteome</keyword>
<dbReference type="EMBL" id="GG704912">
    <property type="protein sequence ID" value="KJF60408.1"/>
    <property type="molecule type" value="Genomic_DNA"/>
</dbReference>
<reference evidence="4" key="2">
    <citation type="journal article" date="2010" name="Genome Res.">
        <title>Population genomic sequencing of Coccidioides fungi reveals recent hybridization and transposon control.</title>
        <authorList>
            <person name="Neafsey D.E."/>
            <person name="Barker B.M."/>
            <person name="Sharpton T.J."/>
            <person name="Stajich J.E."/>
            <person name="Park D.J."/>
            <person name="Whiston E."/>
            <person name="Hung C.-Y."/>
            <person name="McMahan C."/>
            <person name="White J."/>
            <person name="Sykes S."/>
            <person name="Heiman D."/>
            <person name="Young S."/>
            <person name="Zeng Q."/>
            <person name="Abouelleil A."/>
            <person name="Aftuck L."/>
            <person name="Bessette D."/>
            <person name="Brown A."/>
            <person name="FitzGerald M."/>
            <person name="Lui A."/>
            <person name="Macdonald J.P."/>
            <person name="Priest M."/>
            <person name="Orbach M.J."/>
            <person name="Galgiani J.N."/>
            <person name="Kirkland T.N."/>
            <person name="Cole G.T."/>
            <person name="Birren B.W."/>
            <person name="Henn M.R."/>
            <person name="Taylor J.W."/>
            <person name="Rounsley S.D."/>
        </authorList>
    </citation>
    <scope>GENOME REANNOTATION</scope>
    <source>
        <strain evidence="4">RS</strain>
    </source>
</reference>
<feature type="region of interest" description="Disordered" evidence="1">
    <location>
        <begin position="1"/>
        <end position="107"/>
    </location>
</feature>
<dbReference type="Proteomes" id="UP000001261">
    <property type="component" value="Unassembled WGS sequence"/>
</dbReference>
<name>A0A0D8JVV1_COCIM</name>
<dbReference type="KEGG" id="cim:CIMG_12948"/>
<dbReference type="GO" id="GO:0003677">
    <property type="term" value="F:DNA binding"/>
    <property type="evidence" value="ECO:0007669"/>
    <property type="project" value="InterPro"/>
</dbReference>
<evidence type="ECO:0000259" key="2">
    <source>
        <dbReference type="PROSITE" id="PS00028"/>
    </source>
</evidence>
<feature type="compositionally biased region" description="Polar residues" evidence="1">
    <location>
        <begin position="132"/>
        <end position="162"/>
    </location>
</feature>
<dbReference type="VEuPathDB" id="FungiDB:CIMG_12948"/>
<organism evidence="3 4">
    <name type="scientific">Coccidioides immitis (strain RS)</name>
    <name type="common">Valley fever fungus</name>
    <dbReference type="NCBI Taxonomy" id="246410"/>
    <lineage>
        <taxon>Eukaryota</taxon>
        <taxon>Fungi</taxon>
        <taxon>Dikarya</taxon>
        <taxon>Ascomycota</taxon>
        <taxon>Pezizomycotina</taxon>
        <taxon>Eurotiomycetes</taxon>
        <taxon>Eurotiomycetidae</taxon>
        <taxon>Onygenales</taxon>
        <taxon>Onygenaceae</taxon>
        <taxon>Coccidioides</taxon>
    </lineage>
</organism>
<feature type="region of interest" description="Disordered" evidence="1">
    <location>
        <begin position="122"/>
        <end position="212"/>
    </location>
</feature>
<feature type="region of interest" description="Disordered" evidence="1">
    <location>
        <begin position="918"/>
        <end position="982"/>
    </location>
</feature>
<feature type="compositionally biased region" description="Polar residues" evidence="1">
    <location>
        <begin position="303"/>
        <end position="333"/>
    </location>
</feature>
<dbReference type="SMART" id="SM00384">
    <property type="entry name" value="AT_hook"/>
    <property type="match status" value="2"/>
</dbReference>
<feature type="compositionally biased region" description="Low complexity" evidence="1">
    <location>
        <begin position="930"/>
        <end position="954"/>
    </location>
</feature>
<feature type="compositionally biased region" description="Polar residues" evidence="1">
    <location>
        <begin position="877"/>
        <end position="888"/>
    </location>
</feature>
<dbReference type="STRING" id="246410.A0A0D8JVV1"/>
<evidence type="ECO:0000256" key="1">
    <source>
        <dbReference type="SAM" id="MobiDB-lite"/>
    </source>
</evidence>
<accession>A0A0D8JVV1</accession>
<feature type="compositionally biased region" description="Basic and acidic residues" evidence="1">
    <location>
        <begin position="738"/>
        <end position="750"/>
    </location>
</feature>
<feature type="region of interest" description="Disordered" evidence="1">
    <location>
        <begin position="591"/>
        <end position="646"/>
    </location>
</feature>
<gene>
    <name evidence="3" type="ORF">CIMG_12948</name>
</gene>
<feature type="domain" description="C2H2-type" evidence="2">
    <location>
        <begin position="1358"/>
        <end position="1381"/>
    </location>
</feature>
<dbReference type="PROSITE" id="PS00028">
    <property type="entry name" value="ZINC_FINGER_C2H2_1"/>
    <property type="match status" value="1"/>
</dbReference>
<feature type="compositionally biased region" description="Polar residues" evidence="1">
    <location>
        <begin position="342"/>
        <end position="357"/>
    </location>
</feature>
<dbReference type="InterPro" id="IPR017956">
    <property type="entry name" value="AT_hook_DNA-bd_motif"/>
</dbReference>
<feature type="compositionally biased region" description="Polar residues" evidence="1">
    <location>
        <begin position="1243"/>
        <end position="1254"/>
    </location>
</feature>
<dbReference type="InterPro" id="IPR013087">
    <property type="entry name" value="Znf_C2H2_type"/>
</dbReference>
<dbReference type="SMART" id="SM00355">
    <property type="entry name" value="ZnF_C2H2"/>
    <property type="match status" value="2"/>
</dbReference>
<feature type="compositionally biased region" description="Polar residues" evidence="1">
    <location>
        <begin position="270"/>
        <end position="285"/>
    </location>
</feature>
<dbReference type="InParanoid" id="A0A0D8JVV1"/>
<feature type="compositionally biased region" description="Polar residues" evidence="1">
    <location>
        <begin position="918"/>
        <end position="929"/>
    </location>
</feature>
<feature type="compositionally biased region" description="Polar residues" evidence="1">
    <location>
        <begin position="50"/>
        <end position="107"/>
    </location>
</feature>
<feature type="compositionally biased region" description="Polar residues" evidence="1">
    <location>
        <begin position="501"/>
        <end position="511"/>
    </location>
</feature>
<feature type="compositionally biased region" description="Polar residues" evidence="1">
    <location>
        <begin position="244"/>
        <end position="258"/>
    </location>
</feature>
<dbReference type="GeneID" id="24164575"/>
<feature type="compositionally biased region" description="Polar residues" evidence="1">
    <location>
        <begin position="381"/>
        <end position="391"/>
    </location>
</feature>
<feature type="region of interest" description="Disordered" evidence="1">
    <location>
        <begin position="1438"/>
        <end position="1459"/>
    </location>
</feature>
<feature type="region of interest" description="Disordered" evidence="1">
    <location>
        <begin position="827"/>
        <end position="899"/>
    </location>
</feature>
<feature type="region of interest" description="Disordered" evidence="1">
    <location>
        <begin position="1224"/>
        <end position="1335"/>
    </location>
</feature>
<dbReference type="RefSeq" id="XP_004445234.1">
    <property type="nucleotide sequence ID" value="XM_004445177.1"/>
</dbReference>
<feature type="compositionally biased region" description="Low complexity" evidence="1">
    <location>
        <begin position="18"/>
        <end position="32"/>
    </location>
</feature>
<evidence type="ECO:0000313" key="3">
    <source>
        <dbReference type="EMBL" id="KJF60408.1"/>
    </source>
</evidence>
<sequence length="1540" mass="167427">MSYPGYGFSSNSAHPSRQPVSNTQSSSTPSSSWQNADRTYSQKEYGWQEQIPSLQGSNTSHSENPCWSSSNDAQVQSQNYPPQVTSRNSQSGQYTAPHSGVNQSHVSLDSSAVDALYNSTRAGSTAAPIPENPSSSANFYYSGTAQAQSRTPSPNVHPSYQQSGSSSDPADRSDSAQRSRNAAASAMTALSSSVPARRFSQSVPVGSSSIYSDQTQPYISTVHNAASTRDSSLAEYSANPALASRQNTTHQRPATSQPPAVEIGQRKDTLSSTTTNPVSYSSPSGQPFGAIPPPNPAHHIRHSQSIATTSAPSYGSSRPNIQSNSMYSPTPVGTRSPKSHVAHTQGNTNQHSSSEIHNQDATHINMSRRNNFHGESHGRRLSNSPSQTSLPTFVDPSKIYYEQARASYSMHSTQAHQTPQTTFGESNQDTSVEEALVIALTGNTVQFQTETGERPVEAQVPPETSTNNQAETKSASYPRKPSPNRRCTLPAAQAERADANEPSQEMPQAAQTRKRGRPRKAPQDKLMNVPGAICPSRVLEPDLSTTAQDESTKGSMEENMASEMRQMIEKMRQWRSKDPSLFAKLWDDVKKGPSTDASRPPSASKASIANPAPKPANGQSSMDPPAQVTPAESLPDLGKFPAARRKRFAKNRLSNVYHAMPEIGSPKATTTPIQQQKVSQAKATVDENKRQPTHFETPEPRRTPLSSYNNTSQEDKVVQTTITPIASLKEVQTPQDNNRPEPQPKPKETKGSNIWPLAKRQALAEAACNYLKEVPQNAGKDCPTSLILNLIDQDPSYTQLCEMLEVKGLSLNRVHFAKHLLKAVPDLSSSAQPKRSANSDAITAPVGHRSEGTATTSVPVQSHPPSRPVSEAPRAKQPNSTIAQTAPSPSIPPPTYNTKNQVQMTAPLTFHHFAGVSTTVSQPPQSTLVASQDASQPTQSAAASSIPQSTTPATLPRPLPMANLQQSSKQAPPTSSQPFFPPLPPVAKLVLLPSETHSTTPPSNAPRFEPPKVVSSQVPMGQAVQPPITAHSSIHFDAKSSKVNAKRTSETSAPAPPRSKEALAKKRNFSEIVDLTRSLSDDEDMVDVADVADAESASKIPRLDECRTAEPLVPATEPTPAPSSTVDLSRFKLAETTDVEKRDALRRRKDIVKPFNKAEALRKTYYNPKTIARDVLIAAGRHPTERPLNYHLLKLRVSFQAVDYNSDLRTFRWDLVDPGSPPPEVALAPLPSRPPIPSRPPNSDLNSDASTTELYNRESRGSEVTTTPQRAVHRQSAEIPKLNPSPSKRNVVQIRPFHTFSSNSTPLMPESTALPRRQRGRPAGSKNKPNATGSVSRAVEVVVRPGPYASPLYREYICSWKDCNAKLHNLETLKKHVVKLHVPPSNHSTPCQWSGCASSRSQHLFGAEELQEHLDKMHLRPMAWKYGEGPTTKGSVLSIDPENCSKDQNGRSYTPRISERGPHPALIFPAASSSIKSFNKIHGNKTERAKALEVLRALETKQARVGIGVNKGGCTLFNYKRLPTVVAFENVRRIIPAEKK</sequence>
<feature type="compositionally biased region" description="Polar residues" evidence="1">
    <location>
        <begin position="827"/>
        <end position="841"/>
    </location>
</feature>